<dbReference type="GO" id="GO:0003700">
    <property type="term" value="F:DNA-binding transcription factor activity"/>
    <property type="evidence" value="ECO:0007669"/>
    <property type="project" value="InterPro"/>
</dbReference>
<evidence type="ECO:0000256" key="1">
    <source>
        <dbReference type="ARBA" id="ARBA00009437"/>
    </source>
</evidence>
<dbReference type="CDD" id="cd08422">
    <property type="entry name" value="PBP2_CrgA_like"/>
    <property type="match status" value="1"/>
</dbReference>
<dbReference type="InterPro" id="IPR000847">
    <property type="entry name" value="LysR_HTH_N"/>
</dbReference>
<sequence>MDRLHHMRLFVEVAKRKSFRAAAEALDMSNSTLSRNIAELEKSIGLRLLHRSTRKVELTEAGEAYFKRCQGIVEEAMNAHEALLDWSEKPAGILRVTMTSSFGVGYLAPVLMEFADMYPDIKMEFDISSRTVDLQSEPFDVAIRMGQPPTAPSTLVVRRIANMPRYLYASPVYLAKMPPLEHACDLVQHVMCGRFFSSRVPDIWRKLYRGEEVVEVMAQARYATNSAALSMSFAANGLCISALDPLLVKHEVQTGRLQRVLPDWHMEPIMVHALTETRHLPARARLFIDFLRQRLGAG</sequence>
<accession>A0A6L6QM25</accession>
<dbReference type="InterPro" id="IPR005119">
    <property type="entry name" value="LysR_subst-bd"/>
</dbReference>
<dbReference type="PANTHER" id="PTHR30537:SF5">
    <property type="entry name" value="HTH-TYPE TRANSCRIPTIONAL ACTIVATOR TTDR-RELATED"/>
    <property type="match status" value="1"/>
</dbReference>
<dbReference type="Gene3D" id="3.40.190.290">
    <property type="match status" value="1"/>
</dbReference>
<comment type="similarity">
    <text evidence="1">Belongs to the LysR transcriptional regulatory family.</text>
</comment>
<dbReference type="OrthoDB" id="116299at2"/>
<dbReference type="GO" id="GO:0006351">
    <property type="term" value="P:DNA-templated transcription"/>
    <property type="evidence" value="ECO:0007669"/>
    <property type="project" value="TreeGrafter"/>
</dbReference>
<organism evidence="6 7">
    <name type="scientific">Massilia eburnea</name>
    <dbReference type="NCBI Taxonomy" id="1776165"/>
    <lineage>
        <taxon>Bacteria</taxon>
        <taxon>Pseudomonadati</taxon>
        <taxon>Pseudomonadota</taxon>
        <taxon>Betaproteobacteria</taxon>
        <taxon>Burkholderiales</taxon>
        <taxon>Oxalobacteraceae</taxon>
        <taxon>Telluria group</taxon>
        <taxon>Massilia</taxon>
    </lineage>
</organism>
<evidence type="ECO:0000256" key="2">
    <source>
        <dbReference type="ARBA" id="ARBA00023015"/>
    </source>
</evidence>
<proteinExistence type="inferred from homology"/>
<gene>
    <name evidence="6" type="ORF">GM658_22320</name>
</gene>
<evidence type="ECO:0000313" key="7">
    <source>
        <dbReference type="Proteomes" id="UP000472320"/>
    </source>
</evidence>
<evidence type="ECO:0000313" key="6">
    <source>
        <dbReference type="EMBL" id="MTW13349.1"/>
    </source>
</evidence>
<feature type="domain" description="HTH lysR-type" evidence="5">
    <location>
        <begin position="1"/>
        <end position="59"/>
    </location>
</feature>
<evidence type="ECO:0000259" key="5">
    <source>
        <dbReference type="PROSITE" id="PS50931"/>
    </source>
</evidence>
<reference evidence="6 7" key="1">
    <citation type="submission" date="2019-11" db="EMBL/GenBank/DDBJ databases">
        <title>Type strains purchased from KCTC, JCM and DSMZ.</title>
        <authorList>
            <person name="Lu H."/>
        </authorList>
    </citation>
    <scope>NUCLEOTIDE SEQUENCE [LARGE SCALE GENOMIC DNA]</scope>
    <source>
        <strain evidence="6 7">JCM 31587</strain>
    </source>
</reference>
<evidence type="ECO:0000256" key="4">
    <source>
        <dbReference type="ARBA" id="ARBA00023163"/>
    </source>
</evidence>
<dbReference type="InterPro" id="IPR058163">
    <property type="entry name" value="LysR-type_TF_proteobact-type"/>
</dbReference>
<dbReference type="GO" id="GO:0043565">
    <property type="term" value="F:sequence-specific DNA binding"/>
    <property type="evidence" value="ECO:0007669"/>
    <property type="project" value="TreeGrafter"/>
</dbReference>
<dbReference type="EMBL" id="WNKX01000021">
    <property type="protein sequence ID" value="MTW13349.1"/>
    <property type="molecule type" value="Genomic_DNA"/>
</dbReference>
<dbReference type="SUPFAM" id="SSF53850">
    <property type="entry name" value="Periplasmic binding protein-like II"/>
    <property type="match status" value="1"/>
</dbReference>
<dbReference type="InterPro" id="IPR036390">
    <property type="entry name" value="WH_DNA-bd_sf"/>
</dbReference>
<keyword evidence="4" id="KW-0804">Transcription</keyword>
<dbReference type="Pfam" id="PF00126">
    <property type="entry name" value="HTH_1"/>
    <property type="match status" value="1"/>
</dbReference>
<dbReference type="RefSeq" id="WP_155456269.1">
    <property type="nucleotide sequence ID" value="NZ_WNKX01000021.1"/>
</dbReference>
<keyword evidence="2" id="KW-0805">Transcription regulation</keyword>
<keyword evidence="7" id="KW-1185">Reference proteome</keyword>
<keyword evidence="3" id="KW-0238">DNA-binding</keyword>
<dbReference type="PANTHER" id="PTHR30537">
    <property type="entry name" value="HTH-TYPE TRANSCRIPTIONAL REGULATOR"/>
    <property type="match status" value="1"/>
</dbReference>
<dbReference type="Gene3D" id="1.10.10.10">
    <property type="entry name" value="Winged helix-like DNA-binding domain superfamily/Winged helix DNA-binding domain"/>
    <property type="match status" value="1"/>
</dbReference>
<protein>
    <submittedName>
        <fullName evidence="6">LysR family transcriptional regulator</fullName>
    </submittedName>
</protein>
<name>A0A6L6QM25_9BURK</name>
<dbReference type="PROSITE" id="PS50931">
    <property type="entry name" value="HTH_LYSR"/>
    <property type="match status" value="1"/>
</dbReference>
<dbReference type="SUPFAM" id="SSF46785">
    <property type="entry name" value="Winged helix' DNA-binding domain"/>
    <property type="match status" value="1"/>
</dbReference>
<evidence type="ECO:0000256" key="3">
    <source>
        <dbReference type="ARBA" id="ARBA00023125"/>
    </source>
</evidence>
<dbReference type="InterPro" id="IPR036388">
    <property type="entry name" value="WH-like_DNA-bd_sf"/>
</dbReference>
<dbReference type="AlphaFoldDB" id="A0A6L6QM25"/>
<comment type="caution">
    <text evidence="6">The sequence shown here is derived from an EMBL/GenBank/DDBJ whole genome shotgun (WGS) entry which is preliminary data.</text>
</comment>
<dbReference type="Proteomes" id="UP000472320">
    <property type="component" value="Unassembled WGS sequence"/>
</dbReference>
<dbReference type="FunFam" id="1.10.10.10:FF:000001">
    <property type="entry name" value="LysR family transcriptional regulator"/>
    <property type="match status" value="1"/>
</dbReference>
<dbReference type="Pfam" id="PF03466">
    <property type="entry name" value="LysR_substrate"/>
    <property type="match status" value="1"/>
</dbReference>